<keyword evidence="2" id="KW-1015">Disulfide bond</keyword>
<dbReference type="PANTHER" id="PTHR23199:SF12">
    <property type="entry name" value="NEUROTROPHIN 1-RELATED"/>
    <property type="match status" value="1"/>
</dbReference>
<reference evidence="6" key="1">
    <citation type="submission" date="2025-08" db="UniProtKB">
        <authorList>
            <consortium name="RefSeq"/>
        </authorList>
    </citation>
    <scope>IDENTIFICATION</scope>
    <source>
        <tissue evidence="6">Muscle</tissue>
    </source>
</reference>
<evidence type="ECO:0000313" key="5">
    <source>
        <dbReference type="Proteomes" id="UP000694941"/>
    </source>
</evidence>
<evidence type="ECO:0000313" key="6">
    <source>
        <dbReference type="RefSeq" id="XP_013778170.1"/>
    </source>
</evidence>
<evidence type="ECO:0000256" key="1">
    <source>
        <dbReference type="ARBA" id="ARBA00022729"/>
    </source>
</evidence>
<dbReference type="RefSeq" id="XP_013778170.1">
    <property type="nucleotide sequence ID" value="XM_013922716.2"/>
</dbReference>
<dbReference type="InterPro" id="IPR052444">
    <property type="entry name" value="Spz/Toll_ligand-like"/>
</dbReference>
<dbReference type="PANTHER" id="PTHR23199">
    <property type="entry name" value="NEUROTROPHIN 1-RELATED"/>
    <property type="match status" value="1"/>
</dbReference>
<proteinExistence type="predicted"/>
<dbReference type="GeneID" id="106462764"/>
<sequence length="208" mass="24348">MSNHYAKGESHDVPVYHDRSFSKSITVAGTRSHPRIVPHDAPTCAGDRTFCLYNHDYPIDEVDAIIDRFYKDIYEMYSTLNTHFSPSDFAYFDNHTYSYHKHGHFVCPSETTYLRPGWARNWKGHWLAVVNTDKFPQTVRVEHCKFPHKSCEYLPPCYESTCKQRYSLIQLLCVDPYNYDHKPIVDLFALPTGCSCFVEDFVYSKHEL</sequence>
<dbReference type="InterPro" id="IPR029034">
    <property type="entry name" value="Cystine-knot_cytokine"/>
</dbReference>
<protein>
    <submittedName>
        <fullName evidence="6">Neurotrophin 1-like</fullName>
    </submittedName>
</protein>
<evidence type="ECO:0000256" key="3">
    <source>
        <dbReference type="ARBA" id="ARBA00023180"/>
    </source>
</evidence>
<organism evidence="5 6">
    <name type="scientific">Limulus polyphemus</name>
    <name type="common">Atlantic horseshoe crab</name>
    <dbReference type="NCBI Taxonomy" id="6850"/>
    <lineage>
        <taxon>Eukaryota</taxon>
        <taxon>Metazoa</taxon>
        <taxon>Ecdysozoa</taxon>
        <taxon>Arthropoda</taxon>
        <taxon>Chelicerata</taxon>
        <taxon>Merostomata</taxon>
        <taxon>Xiphosura</taxon>
        <taxon>Limulidae</taxon>
        <taxon>Limulus</taxon>
    </lineage>
</organism>
<keyword evidence="1" id="KW-0732">Signal</keyword>
<keyword evidence="3" id="KW-0325">Glycoprotein</keyword>
<dbReference type="Pfam" id="PF16077">
    <property type="entry name" value="Spaetzle"/>
    <property type="match status" value="1"/>
</dbReference>
<name>A0ABM1BAL3_LIMPO</name>
<dbReference type="Proteomes" id="UP000694941">
    <property type="component" value="Unplaced"/>
</dbReference>
<evidence type="ECO:0000259" key="4">
    <source>
        <dbReference type="Pfam" id="PF16077"/>
    </source>
</evidence>
<keyword evidence="5" id="KW-1185">Reference proteome</keyword>
<accession>A0ABM1BAL3</accession>
<gene>
    <name evidence="6" type="primary">LOC106462764</name>
</gene>
<dbReference type="InterPro" id="IPR032104">
    <property type="entry name" value="Spaetzle"/>
</dbReference>
<feature type="domain" description="Spaetzle" evidence="4">
    <location>
        <begin position="105"/>
        <end position="198"/>
    </location>
</feature>
<evidence type="ECO:0000256" key="2">
    <source>
        <dbReference type="ARBA" id="ARBA00023157"/>
    </source>
</evidence>
<dbReference type="Gene3D" id="2.10.90.10">
    <property type="entry name" value="Cystine-knot cytokines"/>
    <property type="match status" value="1"/>
</dbReference>
<dbReference type="SUPFAM" id="SSF57501">
    <property type="entry name" value="Cystine-knot cytokines"/>
    <property type="match status" value="1"/>
</dbReference>